<dbReference type="InterPro" id="IPR052523">
    <property type="entry name" value="Trichothecene_AcTrans"/>
</dbReference>
<dbReference type="PANTHER" id="PTHR42791">
    <property type="entry name" value="GNAT FAMILY ACETYLTRANSFERASE"/>
    <property type="match status" value="1"/>
</dbReference>
<dbReference type="PANTHER" id="PTHR42791:SF14">
    <property type="entry name" value="N-ACETYLTRANSFERASE DOMAIN-CONTAINING PROTEIN"/>
    <property type="match status" value="1"/>
</dbReference>
<evidence type="ECO:0000259" key="1">
    <source>
        <dbReference type="PROSITE" id="PS51186"/>
    </source>
</evidence>
<dbReference type="Pfam" id="PF13508">
    <property type="entry name" value="Acetyltransf_7"/>
    <property type="match status" value="1"/>
</dbReference>
<sequence length="226" mass="24810">MPIQVLPAEDSDFPRLFEVFSLAFRGKEPFVDAAYPDHESAAGNAAGAARFQKSKDNDPNARFFKAVDTSLTGGDAIVGLAKWYVYTGTPPADEPFPAPGTEGDYWTAVGGEELYLYNKGLQPLFLRKRKDAIERNAAKVIALDICCVDPGHQRKGVGHALVEWGTRLADEMGVESVVESSVFGKGLYEKNGFVFEENVPLDVPGWEGKREVPQFAWLVRPKKGQS</sequence>
<dbReference type="OrthoDB" id="4738875at2759"/>
<dbReference type="AlphaFoldDB" id="A0A9P4PWJ7"/>
<name>A0A9P4PWJ7_9PEZI</name>
<accession>A0A9P4PWJ7</accession>
<dbReference type="GO" id="GO:0016747">
    <property type="term" value="F:acyltransferase activity, transferring groups other than amino-acyl groups"/>
    <property type="evidence" value="ECO:0007669"/>
    <property type="project" value="InterPro"/>
</dbReference>
<gene>
    <name evidence="2" type="ORF">K431DRAFT_289564</name>
</gene>
<organism evidence="2 3">
    <name type="scientific">Polychaeton citri CBS 116435</name>
    <dbReference type="NCBI Taxonomy" id="1314669"/>
    <lineage>
        <taxon>Eukaryota</taxon>
        <taxon>Fungi</taxon>
        <taxon>Dikarya</taxon>
        <taxon>Ascomycota</taxon>
        <taxon>Pezizomycotina</taxon>
        <taxon>Dothideomycetes</taxon>
        <taxon>Dothideomycetidae</taxon>
        <taxon>Capnodiales</taxon>
        <taxon>Capnodiaceae</taxon>
        <taxon>Polychaeton</taxon>
    </lineage>
</organism>
<proteinExistence type="predicted"/>
<dbReference type="SUPFAM" id="SSF55729">
    <property type="entry name" value="Acyl-CoA N-acyltransferases (Nat)"/>
    <property type="match status" value="1"/>
</dbReference>
<dbReference type="CDD" id="cd04301">
    <property type="entry name" value="NAT_SF"/>
    <property type="match status" value="1"/>
</dbReference>
<evidence type="ECO:0000313" key="2">
    <source>
        <dbReference type="EMBL" id="KAF2716252.1"/>
    </source>
</evidence>
<dbReference type="EMBL" id="MU003884">
    <property type="protein sequence ID" value="KAF2716252.1"/>
    <property type="molecule type" value="Genomic_DNA"/>
</dbReference>
<feature type="domain" description="N-acetyltransferase" evidence="1">
    <location>
        <begin position="139"/>
        <end position="213"/>
    </location>
</feature>
<dbReference type="InterPro" id="IPR000182">
    <property type="entry name" value="GNAT_dom"/>
</dbReference>
<evidence type="ECO:0000313" key="3">
    <source>
        <dbReference type="Proteomes" id="UP000799441"/>
    </source>
</evidence>
<comment type="caution">
    <text evidence="2">The sequence shown here is derived from an EMBL/GenBank/DDBJ whole genome shotgun (WGS) entry which is preliminary data.</text>
</comment>
<dbReference type="InterPro" id="IPR016181">
    <property type="entry name" value="Acyl_CoA_acyltransferase"/>
</dbReference>
<reference evidence="2" key="1">
    <citation type="journal article" date="2020" name="Stud. Mycol.">
        <title>101 Dothideomycetes genomes: a test case for predicting lifestyles and emergence of pathogens.</title>
        <authorList>
            <person name="Haridas S."/>
            <person name="Albert R."/>
            <person name="Binder M."/>
            <person name="Bloem J."/>
            <person name="Labutti K."/>
            <person name="Salamov A."/>
            <person name="Andreopoulos B."/>
            <person name="Baker S."/>
            <person name="Barry K."/>
            <person name="Bills G."/>
            <person name="Bluhm B."/>
            <person name="Cannon C."/>
            <person name="Castanera R."/>
            <person name="Culley D."/>
            <person name="Daum C."/>
            <person name="Ezra D."/>
            <person name="Gonzalez J."/>
            <person name="Henrissat B."/>
            <person name="Kuo A."/>
            <person name="Liang C."/>
            <person name="Lipzen A."/>
            <person name="Lutzoni F."/>
            <person name="Magnuson J."/>
            <person name="Mondo S."/>
            <person name="Nolan M."/>
            <person name="Ohm R."/>
            <person name="Pangilinan J."/>
            <person name="Park H.-J."/>
            <person name="Ramirez L."/>
            <person name="Alfaro M."/>
            <person name="Sun H."/>
            <person name="Tritt A."/>
            <person name="Yoshinaga Y."/>
            <person name="Zwiers L.-H."/>
            <person name="Turgeon B."/>
            <person name="Goodwin S."/>
            <person name="Spatafora J."/>
            <person name="Crous P."/>
            <person name="Grigoriev I."/>
        </authorList>
    </citation>
    <scope>NUCLEOTIDE SEQUENCE</scope>
    <source>
        <strain evidence="2">CBS 116435</strain>
    </source>
</reference>
<dbReference type="Gene3D" id="3.40.630.30">
    <property type="match status" value="1"/>
</dbReference>
<keyword evidence="3" id="KW-1185">Reference proteome</keyword>
<dbReference type="Proteomes" id="UP000799441">
    <property type="component" value="Unassembled WGS sequence"/>
</dbReference>
<protein>
    <submittedName>
        <fullName evidence="2">Acyl-CoA N-acyltransferase</fullName>
    </submittedName>
</protein>
<dbReference type="PROSITE" id="PS51186">
    <property type="entry name" value="GNAT"/>
    <property type="match status" value="1"/>
</dbReference>